<evidence type="ECO:0000313" key="2">
    <source>
        <dbReference type="EMBL" id="PJR04778.1"/>
    </source>
</evidence>
<feature type="transmembrane region" description="Helical" evidence="1">
    <location>
        <begin position="70"/>
        <end position="88"/>
    </location>
</feature>
<dbReference type="EMBL" id="NIPO01000001">
    <property type="protein sequence ID" value="PJR04778.1"/>
    <property type="molecule type" value="Genomic_DNA"/>
</dbReference>
<reference evidence="2 3" key="1">
    <citation type="submission" date="2017-06" db="EMBL/GenBank/DDBJ databases">
        <title>Description of Avrilella dinanensis gen. nov. sp. nov.</title>
        <authorList>
            <person name="Leyer C."/>
            <person name="Sassi M."/>
            <person name="Minet J."/>
            <person name="Kayal S."/>
            <person name="Cattoir V."/>
        </authorList>
    </citation>
    <scope>NUCLEOTIDE SEQUENCE [LARGE SCALE GENOMIC DNA]</scope>
    <source>
        <strain evidence="2 3">UR159</strain>
    </source>
</reference>
<feature type="transmembrane region" description="Helical" evidence="1">
    <location>
        <begin position="100"/>
        <end position="121"/>
    </location>
</feature>
<feature type="transmembrane region" description="Helical" evidence="1">
    <location>
        <begin position="7"/>
        <end position="27"/>
    </location>
</feature>
<dbReference type="AlphaFoldDB" id="A0A2M9R7D5"/>
<keyword evidence="1" id="KW-0472">Membrane</keyword>
<keyword evidence="1" id="KW-1133">Transmembrane helix</keyword>
<proteinExistence type="predicted"/>
<comment type="caution">
    <text evidence="2">The sequence shown here is derived from an EMBL/GenBank/DDBJ whole genome shotgun (WGS) entry which is preliminary data.</text>
</comment>
<keyword evidence="3" id="KW-1185">Reference proteome</keyword>
<dbReference type="Proteomes" id="UP000231960">
    <property type="component" value="Unassembled WGS sequence"/>
</dbReference>
<accession>A0A2M9R7D5</accession>
<evidence type="ECO:0000256" key="1">
    <source>
        <dbReference type="SAM" id="Phobius"/>
    </source>
</evidence>
<feature type="transmembrane region" description="Helical" evidence="1">
    <location>
        <begin position="39"/>
        <end position="58"/>
    </location>
</feature>
<protein>
    <submittedName>
        <fullName evidence="2">Uncharacterized protein</fullName>
    </submittedName>
</protein>
<dbReference type="OrthoDB" id="1452649at2"/>
<organism evidence="2 3">
    <name type="scientific">Avrilella dinanensis</name>
    <dbReference type="NCBI Taxonomy" id="2008672"/>
    <lineage>
        <taxon>Bacteria</taxon>
        <taxon>Pseudomonadati</taxon>
        <taxon>Bacteroidota</taxon>
        <taxon>Flavobacteriia</taxon>
        <taxon>Flavobacteriales</taxon>
        <taxon>Flavobacteriaceae</taxon>
        <taxon>Avrilella</taxon>
    </lineage>
</organism>
<sequence>MKLYKPLFSIIIILTQLILSLTDYYNYIKWEKDNLNSLICRPFHGDSLFCFVLIIGLYEMLTKPGGFKKIIRILLIVTLLGTQFSYLIPINDFYFGVYNTAWFSAIIALILITVKFLKAIIKTKKRNYPKIISF</sequence>
<dbReference type="RefSeq" id="WP_100678335.1">
    <property type="nucleotide sequence ID" value="NZ_NIPO01000001.1"/>
</dbReference>
<gene>
    <name evidence="2" type="ORF">CDL10_09665</name>
</gene>
<keyword evidence="1" id="KW-0812">Transmembrane</keyword>
<evidence type="ECO:0000313" key="3">
    <source>
        <dbReference type="Proteomes" id="UP000231960"/>
    </source>
</evidence>
<name>A0A2M9R7D5_9FLAO</name>